<keyword evidence="1" id="KW-0812">Transmembrane</keyword>
<feature type="transmembrane region" description="Helical" evidence="1">
    <location>
        <begin position="71"/>
        <end position="95"/>
    </location>
</feature>
<protein>
    <recommendedName>
        <fullName evidence="4">ATP synthase protein I</fullName>
    </recommendedName>
</protein>
<proteinExistence type="predicted"/>
<evidence type="ECO:0008006" key="4">
    <source>
        <dbReference type="Google" id="ProtNLM"/>
    </source>
</evidence>
<keyword evidence="3" id="KW-1185">Reference proteome</keyword>
<organism evidence="2 3">
    <name type="scientific">Nakamurella multipartita (strain ATCC 700099 / DSM 44233 / CIP 104796 / JCM 9543 / NBRC 105858 / Y-104)</name>
    <name type="common">Microsphaera multipartita</name>
    <dbReference type="NCBI Taxonomy" id="479431"/>
    <lineage>
        <taxon>Bacteria</taxon>
        <taxon>Bacillati</taxon>
        <taxon>Actinomycetota</taxon>
        <taxon>Actinomycetes</taxon>
        <taxon>Nakamurellales</taxon>
        <taxon>Nakamurellaceae</taxon>
        <taxon>Nakamurella</taxon>
    </lineage>
</organism>
<feature type="transmembrane region" description="Helical" evidence="1">
    <location>
        <begin position="135"/>
        <end position="156"/>
    </location>
</feature>
<dbReference type="InParanoid" id="C8XIC6"/>
<keyword evidence="1" id="KW-0472">Membrane</keyword>
<dbReference type="HOGENOM" id="CLU_1600930_0_0_11"/>
<dbReference type="eggNOG" id="ENOG5033I3C">
    <property type="taxonomic scope" value="Bacteria"/>
</dbReference>
<reference evidence="3" key="1">
    <citation type="submission" date="2009-09" db="EMBL/GenBank/DDBJ databases">
        <title>The complete genome of Nakamurella multipartita DSM 44233.</title>
        <authorList>
            <consortium name="US DOE Joint Genome Institute (JGI-PGF)"/>
            <person name="Lucas S."/>
            <person name="Copeland A."/>
            <person name="Lapidus A."/>
            <person name="Glavina del Rio T."/>
            <person name="Dalin E."/>
            <person name="Tice H."/>
            <person name="Bruce D."/>
            <person name="Goodwin L."/>
            <person name="Pitluck S."/>
            <person name="Kyrpides N."/>
            <person name="Mavromatis K."/>
            <person name="Ivanova N."/>
            <person name="Ovchinnikova G."/>
            <person name="Sims D."/>
            <person name="Meincke L."/>
            <person name="Brettin T."/>
            <person name="Detter J.C."/>
            <person name="Han C."/>
            <person name="Larimer F."/>
            <person name="Land M."/>
            <person name="Hauser L."/>
            <person name="Markowitz V."/>
            <person name="Cheng J.-F."/>
            <person name="Hugenholtz P."/>
            <person name="Woyke T."/>
            <person name="Wu D."/>
            <person name="Klenk H.-P."/>
            <person name="Eisen J.A."/>
        </authorList>
    </citation>
    <scope>NUCLEOTIDE SEQUENCE [LARGE SCALE GENOMIC DNA]</scope>
    <source>
        <strain evidence="3">ATCC 700099 / DSM 44233 / CIP 104796 / JCM 9543 / NBRC 105858 / Y-104</strain>
    </source>
</reference>
<sequence>MTQPDQPPPPEQARPQVDLSEHIKAAAAIADRSRSAGAWSLAHLRLCLIALISGGLVLGVVGALVDGWGAVLGVLIGTVIVGAFFTFSAVVIAWVGKTNPNTVMIAALFAYVIKVFVLALILMTMPIDGPVSVRWMAGAIGLGVFLWLAAHMRYVWTLKLYYVDPK</sequence>
<accession>C8XIC6</accession>
<dbReference type="Proteomes" id="UP000002218">
    <property type="component" value="Chromosome"/>
</dbReference>
<evidence type="ECO:0000256" key="1">
    <source>
        <dbReference type="SAM" id="Phobius"/>
    </source>
</evidence>
<feature type="transmembrane region" description="Helical" evidence="1">
    <location>
        <begin position="42"/>
        <end position="65"/>
    </location>
</feature>
<evidence type="ECO:0000313" key="3">
    <source>
        <dbReference type="Proteomes" id="UP000002218"/>
    </source>
</evidence>
<gene>
    <name evidence="2" type="ordered locus">Namu_2117</name>
</gene>
<feature type="transmembrane region" description="Helical" evidence="1">
    <location>
        <begin position="102"/>
        <end position="123"/>
    </location>
</feature>
<dbReference type="EMBL" id="CP001737">
    <property type="protein sequence ID" value="ACV78495.1"/>
    <property type="molecule type" value="Genomic_DNA"/>
</dbReference>
<name>C8XIC6_NAKMY</name>
<dbReference type="KEGG" id="nml:Namu_2117"/>
<dbReference type="AlphaFoldDB" id="C8XIC6"/>
<dbReference type="RefSeq" id="WP_015747387.1">
    <property type="nucleotide sequence ID" value="NC_013235.1"/>
</dbReference>
<dbReference type="STRING" id="479431.Namu_2117"/>
<dbReference type="OrthoDB" id="5193707at2"/>
<keyword evidence="1" id="KW-1133">Transmembrane helix</keyword>
<evidence type="ECO:0000313" key="2">
    <source>
        <dbReference type="EMBL" id="ACV78495.1"/>
    </source>
</evidence>
<reference evidence="2 3" key="2">
    <citation type="journal article" date="2010" name="Stand. Genomic Sci.">
        <title>Complete genome sequence of Nakamurella multipartita type strain (Y-104).</title>
        <authorList>
            <person name="Tice H."/>
            <person name="Mayilraj S."/>
            <person name="Sims D."/>
            <person name="Lapidus A."/>
            <person name="Nolan M."/>
            <person name="Lucas S."/>
            <person name="Glavina Del Rio T."/>
            <person name="Copeland A."/>
            <person name="Cheng J.F."/>
            <person name="Meincke L."/>
            <person name="Bruce D."/>
            <person name="Goodwin L."/>
            <person name="Pitluck S."/>
            <person name="Ivanova N."/>
            <person name="Mavromatis K."/>
            <person name="Ovchinnikova G."/>
            <person name="Pati A."/>
            <person name="Chen A."/>
            <person name="Palaniappan K."/>
            <person name="Land M."/>
            <person name="Hauser L."/>
            <person name="Chang Y.J."/>
            <person name="Jeffries C.D."/>
            <person name="Detter J.C."/>
            <person name="Brettin T."/>
            <person name="Rohde M."/>
            <person name="Goker M."/>
            <person name="Bristow J."/>
            <person name="Eisen J.A."/>
            <person name="Markowitz V."/>
            <person name="Hugenholtz P."/>
            <person name="Kyrpides N.C."/>
            <person name="Klenk H.P."/>
            <person name="Chen F."/>
        </authorList>
    </citation>
    <scope>NUCLEOTIDE SEQUENCE [LARGE SCALE GENOMIC DNA]</scope>
    <source>
        <strain evidence="3">ATCC 700099 / DSM 44233 / CIP 104796 / JCM 9543 / NBRC 105858 / Y-104</strain>
    </source>
</reference>